<comment type="subcellular location">
    <subcellularLocation>
        <location evidence="1">Cytoplasm</location>
    </subcellularLocation>
</comment>
<dbReference type="InterPro" id="IPR050188">
    <property type="entry name" value="RluA_PseudoU_synthase"/>
</dbReference>
<dbReference type="FunFam" id="3.10.290.10:FF:000011">
    <property type="entry name" value="Pseudouridine synthase"/>
    <property type="match status" value="1"/>
</dbReference>
<dbReference type="InterPro" id="IPR006145">
    <property type="entry name" value="PsdUridine_synth_RsuA/RluA"/>
</dbReference>
<dbReference type="SUPFAM" id="SSF55120">
    <property type="entry name" value="Pseudouridine synthase"/>
    <property type="match status" value="1"/>
</dbReference>
<dbReference type="GO" id="GO:0000455">
    <property type="term" value="P:enzyme-directed rRNA pseudouridine synthesis"/>
    <property type="evidence" value="ECO:0007669"/>
    <property type="project" value="TreeGrafter"/>
</dbReference>
<keyword evidence="3" id="KW-0963">Cytoplasm</keyword>
<feature type="domain" description="RNA-binding S4" evidence="12">
    <location>
        <begin position="18"/>
        <end position="83"/>
    </location>
</feature>
<protein>
    <recommendedName>
        <fullName evidence="11">Pseudouridine synthase</fullName>
        <ecNumber evidence="11">5.4.99.-</ecNumber>
    </recommendedName>
</protein>
<organism evidence="13 14">
    <name type="scientific">Paraferrimonas sedimenticola</name>
    <dbReference type="NCBI Taxonomy" id="375674"/>
    <lineage>
        <taxon>Bacteria</taxon>
        <taxon>Pseudomonadati</taxon>
        <taxon>Pseudomonadota</taxon>
        <taxon>Gammaproteobacteria</taxon>
        <taxon>Alteromonadales</taxon>
        <taxon>Ferrimonadaceae</taxon>
        <taxon>Paraferrimonas</taxon>
    </lineage>
</organism>
<comment type="catalytic activity">
    <reaction evidence="11">
        <text>a uridine in RNA = a pseudouridine in RNA</text>
        <dbReference type="Rhea" id="RHEA:48348"/>
        <dbReference type="Rhea" id="RHEA-COMP:12068"/>
        <dbReference type="Rhea" id="RHEA-COMP:12069"/>
        <dbReference type="ChEBI" id="CHEBI:65314"/>
        <dbReference type="ChEBI" id="CHEBI:65315"/>
    </reaction>
</comment>
<accession>A0AA37RXV0</accession>
<dbReference type="PROSITE" id="PS01129">
    <property type="entry name" value="PSI_RLU"/>
    <property type="match status" value="1"/>
</dbReference>
<dbReference type="GO" id="GO:0005737">
    <property type="term" value="C:cytoplasm"/>
    <property type="evidence" value="ECO:0007669"/>
    <property type="project" value="UniProtKB-SubCell"/>
</dbReference>
<dbReference type="RefSeq" id="WP_095504999.1">
    <property type="nucleotide sequence ID" value="NZ_BSNC01000006.1"/>
</dbReference>
<comment type="function">
    <text evidence="8">Responsible for synthesis of pseudouridine from uracil at positions 1911, 1915 and 1917 in 23S ribosomal RNA.</text>
</comment>
<keyword evidence="4" id="KW-0698">rRNA processing</keyword>
<name>A0AA37RXV0_9GAMM</name>
<dbReference type="EMBL" id="BSNC01000006">
    <property type="protein sequence ID" value="GLP97133.1"/>
    <property type="molecule type" value="Genomic_DNA"/>
</dbReference>
<dbReference type="SUPFAM" id="SSF55174">
    <property type="entry name" value="Alpha-L RNA-binding motif"/>
    <property type="match status" value="1"/>
</dbReference>
<dbReference type="PROSITE" id="PS50889">
    <property type="entry name" value="S4"/>
    <property type="match status" value="1"/>
</dbReference>
<evidence type="ECO:0000256" key="7">
    <source>
        <dbReference type="ARBA" id="ARBA00036882"/>
    </source>
</evidence>
<comment type="similarity">
    <text evidence="2 11">Belongs to the pseudouridine synthase RluA family.</text>
</comment>
<evidence type="ECO:0000256" key="9">
    <source>
        <dbReference type="PIRSR" id="PIRSR606225-1"/>
    </source>
</evidence>
<dbReference type="SMART" id="SM00363">
    <property type="entry name" value="S4"/>
    <property type="match status" value="1"/>
</dbReference>
<evidence type="ECO:0000256" key="5">
    <source>
        <dbReference type="ARBA" id="ARBA00022884"/>
    </source>
</evidence>
<feature type="active site" evidence="9">
    <location>
        <position position="139"/>
    </location>
</feature>
<dbReference type="Gene3D" id="3.30.2350.10">
    <property type="entry name" value="Pseudouridine synthase"/>
    <property type="match status" value="1"/>
</dbReference>
<comment type="catalytic activity">
    <reaction evidence="7">
        <text>uridine(1911/1915/1917) in 23S rRNA = pseudouridine(1911/1915/1917) in 23S rRNA</text>
        <dbReference type="Rhea" id="RHEA:42524"/>
        <dbReference type="Rhea" id="RHEA-COMP:10097"/>
        <dbReference type="Rhea" id="RHEA-COMP:10098"/>
        <dbReference type="ChEBI" id="CHEBI:65314"/>
        <dbReference type="ChEBI" id="CHEBI:65315"/>
        <dbReference type="EC" id="5.4.99.23"/>
    </reaction>
</comment>
<comment type="caution">
    <text evidence="13">The sequence shown here is derived from an EMBL/GenBank/DDBJ whole genome shotgun (WGS) entry which is preliminary data.</text>
</comment>
<dbReference type="InterPro" id="IPR006224">
    <property type="entry name" value="PsdUridine_synth_RluA-like_CS"/>
</dbReference>
<keyword evidence="5 10" id="KW-0694">RNA-binding</keyword>
<evidence type="ECO:0000256" key="8">
    <source>
        <dbReference type="ARBA" id="ARBA00056072"/>
    </source>
</evidence>
<evidence type="ECO:0000256" key="4">
    <source>
        <dbReference type="ARBA" id="ARBA00022552"/>
    </source>
</evidence>
<dbReference type="InterPro" id="IPR036986">
    <property type="entry name" value="S4_RNA-bd_sf"/>
</dbReference>
<gene>
    <name evidence="13" type="ORF">GCM10007895_24400</name>
</gene>
<keyword evidence="6 11" id="KW-0413">Isomerase</keyword>
<dbReference type="NCBIfam" id="NF008385">
    <property type="entry name" value="PRK11180.1"/>
    <property type="match status" value="1"/>
</dbReference>
<evidence type="ECO:0000256" key="1">
    <source>
        <dbReference type="ARBA" id="ARBA00004496"/>
    </source>
</evidence>
<dbReference type="PANTHER" id="PTHR21600">
    <property type="entry name" value="MITOCHONDRIAL RNA PSEUDOURIDINE SYNTHASE"/>
    <property type="match status" value="1"/>
</dbReference>
<dbReference type="GO" id="GO:0003723">
    <property type="term" value="F:RNA binding"/>
    <property type="evidence" value="ECO:0007669"/>
    <property type="project" value="UniProtKB-KW"/>
</dbReference>
<reference evidence="13" key="2">
    <citation type="submission" date="2023-01" db="EMBL/GenBank/DDBJ databases">
        <title>Draft genome sequence of Paraferrimonas sedimenticola strain NBRC 101628.</title>
        <authorList>
            <person name="Sun Q."/>
            <person name="Mori K."/>
        </authorList>
    </citation>
    <scope>NUCLEOTIDE SEQUENCE</scope>
    <source>
        <strain evidence="13">NBRC 101628</strain>
    </source>
</reference>
<evidence type="ECO:0000256" key="2">
    <source>
        <dbReference type="ARBA" id="ARBA00010876"/>
    </source>
</evidence>
<evidence type="ECO:0000259" key="12">
    <source>
        <dbReference type="SMART" id="SM00363"/>
    </source>
</evidence>
<dbReference type="Pfam" id="PF01479">
    <property type="entry name" value="S4"/>
    <property type="match status" value="1"/>
</dbReference>
<proteinExistence type="inferred from homology"/>
<dbReference type="Proteomes" id="UP001161422">
    <property type="component" value="Unassembled WGS sequence"/>
</dbReference>
<dbReference type="GO" id="GO:0160140">
    <property type="term" value="F:23S rRNA pseudouridine(1911/1915/1917) synthase activity"/>
    <property type="evidence" value="ECO:0007669"/>
    <property type="project" value="UniProtKB-EC"/>
</dbReference>
<dbReference type="InterPro" id="IPR020103">
    <property type="entry name" value="PsdUridine_synth_cat_dom_sf"/>
</dbReference>
<dbReference type="InterPro" id="IPR002942">
    <property type="entry name" value="S4_RNA-bd"/>
</dbReference>
<dbReference type="FunFam" id="3.30.2350.10:FF:000006">
    <property type="entry name" value="Pseudouridine synthase"/>
    <property type="match status" value="1"/>
</dbReference>
<dbReference type="PANTHER" id="PTHR21600:SF44">
    <property type="entry name" value="RIBOSOMAL LARGE SUBUNIT PSEUDOURIDINE SYNTHASE D"/>
    <property type="match status" value="1"/>
</dbReference>
<sequence>MSQKIRLQAEVALTQTGQRLDMTLAELFTDYSRSRIKEWILNGCVRVDGQQVTKPREKVAMGQELSIDAELEEEVRSEAQPIELDIVYEDDHILVINKPAGLVVHPGAGNADGTVLNALLHHVPGIEAVPRAGIVHRLDKDTTGLMVVAKTVPAQTHLVSALQARDITREYQAVAIGSMTAGGLVDEPIGRHPTKRTHMAVVASGKPAVTHYRVEEKFRAHTLLRLRLETGRTHQIRVHMAHLKHPLVGDPVYGGRPRPLKGAEDSLLQIMRGFRRQALHATMLALDHPITGEPMQWHAPTPADMQEVIEALRADTQANPLDY</sequence>
<dbReference type="NCBIfam" id="TIGR00005">
    <property type="entry name" value="rluA_subfam"/>
    <property type="match status" value="1"/>
</dbReference>
<dbReference type="CDD" id="cd02869">
    <property type="entry name" value="PseudoU_synth_RluA_like"/>
    <property type="match status" value="1"/>
</dbReference>
<dbReference type="EC" id="5.4.99.-" evidence="11"/>
<dbReference type="CDD" id="cd00165">
    <property type="entry name" value="S4"/>
    <property type="match status" value="1"/>
</dbReference>
<evidence type="ECO:0000313" key="14">
    <source>
        <dbReference type="Proteomes" id="UP001161422"/>
    </source>
</evidence>
<keyword evidence="14" id="KW-1185">Reference proteome</keyword>
<evidence type="ECO:0000256" key="6">
    <source>
        <dbReference type="ARBA" id="ARBA00023235"/>
    </source>
</evidence>
<dbReference type="Pfam" id="PF00849">
    <property type="entry name" value="PseudoU_synth_2"/>
    <property type="match status" value="1"/>
</dbReference>
<reference evidence="13" key="1">
    <citation type="journal article" date="2014" name="Int. J. Syst. Evol. Microbiol.">
        <title>Complete genome sequence of Corynebacterium casei LMG S-19264T (=DSM 44701T), isolated from a smear-ripened cheese.</title>
        <authorList>
            <consortium name="US DOE Joint Genome Institute (JGI-PGF)"/>
            <person name="Walter F."/>
            <person name="Albersmeier A."/>
            <person name="Kalinowski J."/>
            <person name="Ruckert C."/>
        </authorList>
    </citation>
    <scope>NUCLEOTIDE SEQUENCE</scope>
    <source>
        <strain evidence="13">NBRC 101628</strain>
    </source>
</reference>
<dbReference type="AlphaFoldDB" id="A0AA37RXV0"/>
<dbReference type="InterPro" id="IPR006225">
    <property type="entry name" value="PsdUridine_synth_RluC/D"/>
</dbReference>
<evidence type="ECO:0000256" key="10">
    <source>
        <dbReference type="PROSITE-ProRule" id="PRU00182"/>
    </source>
</evidence>
<evidence type="ECO:0000256" key="3">
    <source>
        <dbReference type="ARBA" id="ARBA00022490"/>
    </source>
</evidence>
<evidence type="ECO:0000313" key="13">
    <source>
        <dbReference type="EMBL" id="GLP97133.1"/>
    </source>
</evidence>
<dbReference type="Gene3D" id="3.10.290.10">
    <property type="entry name" value="RNA-binding S4 domain"/>
    <property type="match status" value="1"/>
</dbReference>
<evidence type="ECO:0000256" key="11">
    <source>
        <dbReference type="RuleBase" id="RU362028"/>
    </source>
</evidence>